<dbReference type="InterPro" id="IPR045936">
    <property type="entry name" value="DUF6356"/>
</dbReference>
<evidence type="ECO:0000313" key="1">
    <source>
        <dbReference type="EMBL" id="AJA07952.1"/>
    </source>
</evidence>
<protein>
    <submittedName>
        <fullName evidence="1">Putative membrane protein</fullName>
    </submittedName>
</protein>
<dbReference type="RefSeq" id="WP_039572425.1">
    <property type="nucleotide sequence ID" value="NZ_CP009122.1"/>
</dbReference>
<reference evidence="1 2" key="1">
    <citation type="journal article" date="2015" name="Int. J. Syst. Evol. Microbiol.">
        <title>Description of Sphingopyxis fribergensis sp. nov. - a soil bacterium with the ability to degrade styrene and phenylacetic acid.</title>
        <authorList>
            <person name="Oelschlagel M."/>
            <person name="Ruckert C."/>
            <person name="Kalinowski J."/>
            <person name="Schmidt G."/>
            <person name="Schlomann M."/>
            <person name="Tischler D."/>
        </authorList>
    </citation>
    <scope>NUCLEOTIDE SEQUENCE [LARGE SCALE GENOMIC DNA]</scope>
    <source>
        <strain evidence="1 2">Kp5.2</strain>
    </source>
</reference>
<dbReference type="STRING" id="1515612.SKP52_05125"/>
<dbReference type="HOGENOM" id="CLU_184434_2_0_5"/>
<name>A0A0A7PJ30_9SPHN</name>
<gene>
    <name evidence="1" type="ORF">SKP52_05125</name>
</gene>
<keyword evidence="2" id="KW-1185">Reference proteome</keyword>
<dbReference type="OrthoDB" id="7652114at2"/>
<proteinExistence type="predicted"/>
<dbReference type="Pfam" id="PF19883">
    <property type="entry name" value="DUF6356"/>
    <property type="match status" value="1"/>
</dbReference>
<accession>A0A0A7PJ30</accession>
<sequence length="84" mass="9481">MFKRLFVDHPKSVDENYIEHFGVASKFGVTMIYGGLCALVHAVVPGWCITTGSDTIKRLNHIMVEQRRAKGQAVMQMSTIDWVI</sequence>
<dbReference type="AlphaFoldDB" id="A0A0A7PJ30"/>
<organism evidence="1 2">
    <name type="scientific">Sphingopyxis fribergensis</name>
    <dbReference type="NCBI Taxonomy" id="1515612"/>
    <lineage>
        <taxon>Bacteria</taxon>
        <taxon>Pseudomonadati</taxon>
        <taxon>Pseudomonadota</taxon>
        <taxon>Alphaproteobacteria</taxon>
        <taxon>Sphingomonadales</taxon>
        <taxon>Sphingomonadaceae</taxon>
        <taxon>Sphingopyxis</taxon>
    </lineage>
</organism>
<dbReference type="EMBL" id="CP009122">
    <property type="protein sequence ID" value="AJA07952.1"/>
    <property type="molecule type" value="Genomic_DNA"/>
</dbReference>
<dbReference type="Proteomes" id="UP000030907">
    <property type="component" value="Chromosome"/>
</dbReference>
<dbReference type="KEGG" id="sphk:SKP52_05125"/>
<evidence type="ECO:0000313" key="2">
    <source>
        <dbReference type="Proteomes" id="UP000030907"/>
    </source>
</evidence>